<dbReference type="RefSeq" id="WP_181985983.1">
    <property type="nucleotide sequence ID" value="NZ_QRVA01000120.1"/>
</dbReference>
<dbReference type="Proteomes" id="UP000283872">
    <property type="component" value="Unassembled WGS sequence"/>
</dbReference>
<dbReference type="Gene3D" id="3.40.80.10">
    <property type="entry name" value="Peptidoglycan recognition protein-like"/>
    <property type="match status" value="1"/>
</dbReference>
<evidence type="ECO:0000313" key="3">
    <source>
        <dbReference type="Proteomes" id="UP000283872"/>
    </source>
</evidence>
<dbReference type="AlphaFoldDB" id="A0A412H6J8"/>
<evidence type="ECO:0000259" key="1">
    <source>
        <dbReference type="Pfam" id="PF01510"/>
    </source>
</evidence>
<feature type="domain" description="N-acetylmuramoyl-L-alanine amidase" evidence="1">
    <location>
        <begin position="5"/>
        <end position="78"/>
    </location>
</feature>
<feature type="non-terminal residue" evidence="2">
    <location>
        <position position="88"/>
    </location>
</feature>
<dbReference type="InterPro" id="IPR002502">
    <property type="entry name" value="Amidase_domain"/>
</dbReference>
<dbReference type="SUPFAM" id="SSF55846">
    <property type="entry name" value="N-acetylmuramoyl-L-alanine amidase-like"/>
    <property type="match status" value="1"/>
</dbReference>
<dbReference type="InterPro" id="IPR036505">
    <property type="entry name" value="Amidase/PGRP_sf"/>
</dbReference>
<feature type="non-terminal residue" evidence="2">
    <location>
        <position position="1"/>
    </location>
</feature>
<dbReference type="GO" id="GO:0008745">
    <property type="term" value="F:N-acetylmuramoyl-L-alanine amidase activity"/>
    <property type="evidence" value="ECO:0007669"/>
    <property type="project" value="InterPro"/>
</dbReference>
<sequence>HACRPVERMGSHALGYNAHSIGICYEGGLSPSGCISDTRTPKQKEAMKHLIQELHHRFPGIRTILGHRDLPGVQKACPCFDATKLQYL</sequence>
<reference evidence="2 3" key="1">
    <citation type="submission" date="2018-08" db="EMBL/GenBank/DDBJ databases">
        <title>A genome reference for cultivated species of the human gut microbiota.</title>
        <authorList>
            <person name="Zou Y."/>
            <person name="Xue W."/>
            <person name="Luo G."/>
        </authorList>
    </citation>
    <scope>NUCLEOTIDE SEQUENCE [LARGE SCALE GENOMIC DNA]</scope>
    <source>
        <strain evidence="2 3">AF24-12</strain>
    </source>
</reference>
<dbReference type="CDD" id="cd06583">
    <property type="entry name" value="PGRP"/>
    <property type="match status" value="1"/>
</dbReference>
<dbReference type="EMBL" id="QRVA01000120">
    <property type="protein sequence ID" value="RGS07953.1"/>
    <property type="molecule type" value="Genomic_DNA"/>
</dbReference>
<organism evidence="2 3">
    <name type="scientific">Segatella copri</name>
    <dbReference type="NCBI Taxonomy" id="165179"/>
    <lineage>
        <taxon>Bacteria</taxon>
        <taxon>Pseudomonadati</taxon>
        <taxon>Bacteroidota</taxon>
        <taxon>Bacteroidia</taxon>
        <taxon>Bacteroidales</taxon>
        <taxon>Prevotellaceae</taxon>
        <taxon>Segatella</taxon>
    </lineage>
</organism>
<evidence type="ECO:0000313" key="2">
    <source>
        <dbReference type="EMBL" id="RGS07953.1"/>
    </source>
</evidence>
<dbReference type="Pfam" id="PF01510">
    <property type="entry name" value="Amidase_2"/>
    <property type="match status" value="1"/>
</dbReference>
<gene>
    <name evidence="2" type="ORF">DWY11_16435</name>
</gene>
<proteinExistence type="predicted"/>
<accession>A0A412H6J8</accession>
<name>A0A412H6J8_9BACT</name>
<dbReference type="GO" id="GO:0009253">
    <property type="term" value="P:peptidoglycan catabolic process"/>
    <property type="evidence" value="ECO:0007669"/>
    <property type="project" value="InterPro"/>
</dbReference>
<comment type="caution">
    <text evidence="2">The sequence shown here is derived from an EMBL/GenBank/DDBJ whole genome shotgun (WGS) entry which is preliminary data.</text>
</comment>
<protein>
    <submittedName>
        <fullName evidence="2">N-acetylmuramoyl-L-alanine amidase</fullName>
    </submittedName>
</protein>